<sequence length="485" mass="53730">MQHDSKRSEIRAQLSTTPFMNPRNPAFKHGRCLAPEELEACRPPKCTWKSTKPPRDDQDCPSWLTASEYQDQPATLTLKVKKLALLIRQSRRTSLYTGAGISASVIGQAARSNTNKQSWTGTKTNAQPTLTHHALAALTRNGMVQSWVQQNHDGLPQKAGAKQGIMNEIHGSWFDPSNPVVKYSGCLSDRLEPKMVEDARQSDLVIVLGTSLGGLNADQMATLPATRSLIPDEKELVTTVKNGVTLCGFITSSNETTGTTGYFHADTSDFVEDAPWDGAFDTLMRFPLSQTFRPVQSLTPSLGTVCINLQQTPQDDKMSLRISGKSDDVLTLLMQELGLPTTFPAVNFANVPRRVLVPYNSRGERIADDQPRMYWDLQRGAKIKLAPGHNIQGARQPVFMHIGSKRPKGTRTKKGRIRGPGNGTVVSKNNFTNAFEFNIEGASMKLGMWWVDAAEAGELDYLPLVNRKPEYERSRTSSEEMKEKE</sequence>
<evidence type="ECO:0000259" key="5">
    <source>
        <dbReference type="PROSITE" id="PS50305"/>
    </source>
</evidence>
<dbReference type="GO" id="GO:0070403">
    <property type="term" value="F:NAD+ binding"/>
    <property type="evidence" value="ECO:0007669"/>
    <property type="project" value="InterPro"/>
</dbReference>
<dbReference type="SUPFAM" id="SSF52467">
    <property type="entry name" value="DHS-like NAD/FAD-binding domain"/>
    <property type="match status" value="1"/>
</dbReference>
<feature type="region of interest" description="Disordered" evidence="4">
    <location>
        <begin position="404"/>
        <end position="423"/>
    </location>
</feature>
<dbReference type="InterPro" id="IPR029035">
    <property type="entry name" value="DHS-like_NAD/FAD-binding_dom"/>
</dbReference>
<dbReference type="GO" id="GO:0017136">
    <property type="term" value="F:histone deacetylase activity, NAD-dependent"/>
    <property type="evidence" value="ECO:0007669"/>
    <property type="project" value="TreeGrafter"/>
</dbReference>
<proteinExistence type="predicted"/>
<keyword evidence="1" id="KW-0808">Transferase</keyword>
<comment type="caution">
    <text evidence="3">Lacks conserved residue(s) required for the propagation of feature annotation.</text>
</comment>
<comment type="caution">
    <text evidence="6">The sequence shown here is derived from an EMBL/GenBank/DDBJ whole genome shotgun (WGS) entry which is preliminary data.</text>
</comment>
<dbReference type="InterPro" id="IPR026590">
    <property type="entry name" value="Ssirtuin_cat_dom"/>
</dbReference>
<evidence type="ECO:0000256" key="3">
    <source>
        <dbReference type="PROSITE-ProRule" id="PRU00236"/>
    </source>
</evidence>
<accession>A0A9W6ZAD2</accession>
<feature type="compositionally biased region" description="Basic residues" evidence="4">
    <location>
        <begin position="404"/>
        <end position="417"/>
    </location>
</feature>
<evidence type="ECO:0000256" key="2">
    <source>
        <dbReference type="ARBA" id="ARBA00023027"/>
    </source>
</evidence>
<evidence type="ECO:0000313" key="7">
    <source>
        <dbReference type="Proteomes" id="UP001162640"/>
    </source>
</evidence>
<dbReference type="Gene3D" id="3.40.50.1220">
    <property type="entry name" value="TPP-binding domain"/>
    <property type="match status" value="1"/>
</dbReference>
<dbReference type="EMBL" id="BLQM01000005">
    <property type="protein sequence ID" value="GMH48631.1"/>
    <property type="molecule type" value="Genomic_DNA"/>
</dbReference>
<feature type="domain" description="Deacetylase sirtuin-type" evidence="5">
    <location>
        <begin position="73"/>
        <end position="340"/>
    </location>
</feature>
<feature type="compositionally biased region" description="Basic and acidic residues" evidence="4">
    <location>
        <begin position="1"/>
        <end position="10"/>
    </location>
</feature>
<dbReference type="GO" id="GO:0005634">
    <property type="term" value="C:nucleus"/>
    <property type="evidence" value="ECO:0007669"/>
    <property type="project" value="TreeGrafter"/>
</dbReference>
<evidence type="ECO:0000313" key="6">
    <source>
        <dbReference type="EMBL" id="GMH48631.1"/>
    </source>
</evidence>
<feature type="region of interest" description="Disordered" evidence="4">
    <location>
        <begin position="1"/>
        <end position="28"/>
    </location>
</feature>
<evidence type="ECO:0000256" key="4">
    <source>
        <dbReference type="SAM" id="MobiDB-lite"/>
    </source>
</evidence>
<dbReference type="PANTHER" id="PTHR11085">
    <property type="entry name" value="NAD-DEPENDENT PROTEIN DEACYLASE SIRTUIN-5, MITOCHONDRIAL-RELATED"/>
    <property type="match status" value="1"/>
</dbReference>
<dbReference type="AlphaFoldDB" id="A0A9W6ZAD2"/>
<dbReference type="InterPro" id="IPR003000">
    <property type="entry name" value="Sirtuin"/>
</dbReference>
<dbReference type="Pfam" id="PF02146">
    <property type="entry name" value="SIR2"/>
    <property type="match status" value="1"/>
</dbReference>
<dbReference type="Proteomes" id="UP001162640">
    <property type="component" value="Unassembled WGS sequence"/>
</dbReference>
<reference evidence="7" key="1">
    <citation type="journal article" date="2023" name="Commun. Biol.">
        <title>Genome analysis of Parmales, the sister group of diatoms, reveals the evolutionary specialization of diatoms from phago-mixotrophs to photoautotrophs.</title>
        <authorList>
            <person name="Ban H."/>
            <person name="Sato S."/>
            <person name="Yoshikawa S."/>
            <person name="Yamada K."/>
            <person name="Nakamura Y."/>
            <person name="Ichinomiya M."/>
            <person name="Sato N."/>
            <person name="Blanc-Mathieu R."/>
            <person name="Endo H."/>
            <person name="Kuwata A."/>
            <person name="Ogata H."/>
        </authorList>
    </citation>
    <scope>NUCLEOTIDE SEQUENCE [LARGE SCALE GENOMIC DNA]</scope>
</reference>
<name>A0A9W6ZAD2_9STRA</name>
<protein>
    <recommendedName>
        <fullName evidence="5">Deacetylase sirtuin-type domain-containing protein</fullName>
    </recommendedName>
</protein>
<dbReference type="PANTHER" id="PTHR11085:SF10">
    <property type="entry name" value="NAD-DEPENDENT PROTEIN DEACYLASE SIRTUIN-5, MITOCHONDRIAL-RELATED"/>
    <property type="match status" value="1"/>
</dbReference>
<keyword evidence="2" id="KW-0520">NAD</keyword>
<organism evidence="6 7">
    <name type="scientific">Triparma laevis f. inornata</name>
    <dbReference type="NCBI Taxonomy" id="1714386"/>
    <lineage>
        <taxon>Eukaryota</taxon>
        <taxon>Sar</taxon>
        <taxon>Stramenopiles</taxon>
        <taxon>Ochrophyta</taxon>
        <taxon>Bolidophyceae</taxon>
        <taxon>Parmales</taxon>
        <taxon>Triparmaceae</taxon>
        <taxon>Triparma</taxon>
    </lineage>
</organism>
<dbReference type="InterPro" id="IPR050134">
    <property type="entry name" value="NAD-dep_sirtuin_deacylases"/>
</dbReference>
<gene>
    <name evidence="6" type="ORF">TL16_g00336</name>
</gene>
<evidence type="ECO:0000256" key="1">
    <source>
        <dbReference type="ARBA" id="ARBA00022679"/>
    </source>
</evidence>
<dbReference type="PROSITE" id="PS50305">
    <property type="entry name" value="SIRTUIN"/>
    <property type="match status" value="1"/>
</dbReference>